<protein>
    <recommendedName>
        <fullName evidence="1">RNA ligase domain-containing protein</fullName>
    </recommendedName>
</protein>
<evidence type="ECO:0000259" key="1">
    <source>
        <dbReference type="Pfam" id="PF09414"/>
    </source>
</evidence>
<organism evidence="2 3">
    <name type="scientific">Lactococcus phage LW31</name>
    <dbReference type="NCBI Taxonomy" id="1965478"/>
    <lineage>
        <taxon>Viruses</taxon>
        <taxon>Duplodnaviria</taxon>
        <taxon>Heunggongvirae</taxon>
        <taxon>Uroviricota</taxon>
        <taxon>Caudoviricetes</taxon>
        <taxon>Teubervirus</taxon>
        <taxon>Teubervirus LW31</taxon>
    </lineage>
</organism>
<dbReference type="Pfam" id="PF09414">
    <property type="entry name" value="RNA_ligase"/>
    <property type="match status" value="1"/>
</dbReference>
<accession>A0A1W6JHC1</accession>
<feature type="domain" description="RNA ligase" evidence="1">
    <location>
        <begin position="19"/>
        <end position="194"/>
    </location>
</feature>
<name>A0A1W6JHC1_9CAUD</name>
<dbReference type="EMBL" id="KY554762">
    <property type="protein sequence ID" value="ARM65618.1"/>
    <property type="molecule type" value="Genomic_DNA"/>
</dbReference>
<gene>
    <name evidence="2" type="ORF">LW31_016</name>
</gene>
<evidence type="ECO:0000313" key="3">
    <source>
        <dbReference type="Proteomes" id="UP000224502"/>
    </source>
</evidence>
<proteinExistence type="predicted"/>
<dbReference type="InterPro" id="IPR021122">
    <property type="entry name" value="RNA_ligase_dom_REL/Rnl2"/>
</dbReference>
<evidence type="ECO:0000313" key="2">
    <source>
        <dbReference type="EMBL" id="ARM65618.1"/>
    </source>
</evidence>
<keyword evidence="3" id="KW-1185">Reference proteome</keyword>
<dbReference type="SUPFAM" id="SSF56091">
    <property type="entry name" value="DNA ligase/mRNA capping enzyme, catalytic domain"/>
    <property type="match status" value="1"/>
</dbReference>
<dbReference type="Proteomes" id="UP000224502">
    <property type="component" value="Segment"/>
</dbReference>
<reference evidence="2 3" key="1">
    <citation type="journal article" date="2017" name="Viruses">
        <title>Phage Biodiversity in Artisanal Cheese Wheys Reflects the Complexity of the Fermentation Process.</title>
        <authorList>
            <person name="Mahony J."/>
            <person name="Moscarelli A."/>
            <person name="Kelleher P."/>
            <person name="Lugli G.A."/>
            <person name="Ventura M."/>
            <person name="Settanni L."/>
            <person name="van Sinderen D."/>
        </authorList>
    </citation>
    <scope>NUCLEOTIDE SEQUENCE [LARGE SCALE GENOMIC DNA]</scope>
</reference>
<dbReference type="Gene3D" id="3.30.470.30">
    <property type="entry name" value="DNA ligase/mRNA capping enzyme"/>
    <property type="match status" value="1"/>
</dbReference>
<sequence length="211" mass="24118">MIKKTLYPKTKRLESKKEVVTITEKIDGSNLSFFKLDGELYIAQRNNIYTLTEAMGVDTIPKNVMYKHLYDFLSNYGAELKADLQEKAVVSGEWIAMGRIDYGDVPQRFLQFAKGNVDDEMNLIKLNYNHDLFKWSFISQEVPPFIGVVPVVSITDEFPTKEELDSLYEEVAQEETHPVEGFVVAVGNDSISKYVRFKDGALKEHFTWGGN</sequence>